<dbReference type="RefSeq" id="WP_283760460.1">
    <property type="nucleotide sequence ID" value="NZ_JAQOSQ010000052.1"/>
</dbReference>
<protein>
    <submittedName>
        <fullName evidence="1">Uncharacterized protein</fullName>
    </submittedName>
</protein>
<evidence type="ECO:0000313" key="2">
    <source>
        <dbReference type="Proteomes" id="UP001232992"/>
    </source>
</evidence>
<keyword evidence="2" id="KW-1185">Reference proteome</keyword>
<dbReference type="EMBL" id="JAQOSQ010000052">
    <property type="protein sequence ID" value="MDJ1185825.1"/>
    <property type="molecule type" value="Genomic_DNA"/>
</dbReference>
<sequence>MGEVMRKWEQSRQDFPRFLGSILDDEEIMESELYGIRQDMGTFATIEAYCKIRGVEYPRNLWRGKNPVQLDRLYRQLTSRWTVTLRIDDWSHFYLTSGEF</sequence>
<accession>A0ABT7C3D2</accession>
<dbReference type="Proteomes" id="UP001232992">
    <property type="component" value="Unassembled WGS sequence"/>
</dbReference>
<organism evidence="1 2">
    <name type="scientific">Roseofilum casamattae BLCC-M143</name>
    <dbReference type="NCBI Taxonomy" id="3022442"/>
    <lineage>
        <taxon>Bacteria</taxon>
        <taxon>Bacillati</taxon>
        <taxon>Cyanobacteriota</taxon>
        <taxon>Cyanophyceae</taxon>
        <taxon>Desertifilales</taxon>
        <taxon>Desertifilaceae</taxon>
        <taxon>Roseofilum</taxon>
        <taxon>Roseofilum casamattae</taxon>
    </lineage>
</organism>
<proteinExistence type="predicted"/>
<name>A0ABT7C3D2_9CYAN</name>
<comment type="caution">
    <text evidence="1">The sequence shown here is derived from an EMBL/GenBank/DDBJ whole genome shotgun (WGS) entry which is preliminary data.</text>
</comment>
<evidence type="ECO:0000313" key="1">
    <source>
        <dbReference type="EMBL" id="MDJ1185825.1"/>
    </source>
</evidence>
<gene>
    <name evidence="1" type="ORF">PMH09_21830</name>
</gene>
<reference evidence="1 2" key="1">
    <citation type="submission" date="2023-01" db="EMBL/GenBank/DDBJ databases">
        <title>Novel diversity within Roseofilum (Cyanobacteria; Desertifilaceae) from marine benthic mats with descriptions of four novel species.</title>
        <authorList>
            <person name="Wang Y."/>
            <person name="Berthold D.E."/>
            <person name="Hu J."/>
            <person name="Lefler F.W."/>
            <person name="Laughinghouse H.D. IV."/>
        </authorList>
    </citation>
    <scope>NUCLEOTIDE SEQUENCE [LARGE SCALE GENOMIC DNA]</scope>
    <source>
        <strain evidence="1 2">BLCC-M143</strain>
    </source>
</reference>